<feature type="repeat" description="TPR" evidence="3">
    <location>
        <begin position="587"/>
        <end position="620"/>
    </location>
</feature>
<feature type="compositionally biased region" description="Pro residues" evidence="4">
    <location>
        <begin position="187"/>
        <end position="221"/>
    </location>
</feature>
<dbReference type="InterPro" id="IPR011006">
    <property type="entry name" value="CheY-like_superfamily"/>
</dbReference>
<dbReference type="InterPro" id="IPR011990">
    <property type="entry name" value="TPR-like_helical_dom_sf"/>
</dbReference>
<feature type="domain" description="Response regulatory" evidence="5">
    <location>
        <begin position="385"/>
        <end position="503"/>
    </location>
</feature>
<evidence type="ECO:0000256" key="1">
    <source>
        <dbReference type="ARBA" id="ARBA00022553"/>
    </source>
</evidence>
<comment type="caution">
    <text evidence="6">The sequence shown here is derived from an EMBL/GenBank/DDBJ whole genome shotgun (WGS) entry which is preliminary data.</text>
</comment>
<dbReference type="SMART" id="SM00028">
    <property type="entry name" value="TPR"/>
    <property type="match status" value="3"/>
</dbReference>
<dbReference type="Pfam" id="PF13181">
    <property type="entry name" value="TPR_8"/>
    <property type="match status" value="1"/>
</dbReference>
<dbReference type="EMBL" id="ASRX01000061">
    <property type="protein sequence ID" value="EYF02396.1"/>
    <property type="molecule type" value="Genomic_DNA"/>
</dbReference>
<feature type="repeat" description="TPR" evidence="3">
    <location>
        <begin position="553"/>
        <end position="586"/>
    </location>
</feature>
<dbReference type="PANTHER" id="PTHR44591:SF3">
    <property type="entry name" value="RESPONSE REGULATORY DOMAIN-CONTAINING PROTEIN"/>
    <property type="match status" value="1"/>
</dbReference>
<dbReference type="PANTHER" id="PTHR44591">
    <property type="entry name" value="STRESS RESPONSE REGULATOR PROTEIN 1"/>
    <property type="match status" value="1"/>
</dbReference>
<keyword evidence="1 2" id="KW-0597">Phosphoprotein</keyword>
<dbReference type="AlphaFoldDB" id="A0A017T1E9"/>
<feature type="compositionally biased region" description="Pro residues" evidence="4">
    <location>
        <begin position="238"/>
        <end position="250"/>
    </location>
</feature>
<dbReference type="SMART" id="SM00448">
    <property type="entry name" value="REC"/>
    <property type="match status" value="1"/>
</dbReference>
<dbReference type="InterPro" id="IPR037257">
    <property type="entry name" value="T2SS_E_N_sf"/>
</dbReference>
<accession>A0A017T1E9</accession>
<keyword evidence="3" id="KW-0802">TPR repeat</keyword>
<sequence length="634" mass="68602">MTQDPNKKPLGRILLQQRAVTQPQLEQALVDSRAKGVPLATGLIESGTLSEVAALKALSEQSGVPGIDLNQVCIRLTDLSILPREIAMKHKLLPVLVREDRILVAMAAPTDKKVIDELEFVTGKRVFPYIALAGPLMRTVAAAYDMKDSGEPFYVGPKCPPEVLRRAGLAPSSGSPEPAQAPAPARHTPPPAPPPAQARQAPPQPPRPAAPPPMPPPPPMPVGRQFPSAPPLAHAPAAPAPVQQPTPPTVKVPQENSFAGLMEDEFSFEGIVESLDDDAPAPAPAPAAAAPAPAFAPQAPPPLAPQAPPPYTPAHDPFAAPPPPDPFDAPAPSRPSGQPPVIVDDAMSRAAAADEFSDADFGEADRDLSMVGTLPREASQDDHPTVLVVDDEAEIRRLLRRIFEERGYRVEEADRGLLALRMVKENPPDVMILDAMLPEVHGFDIARRMKGTQRYGHIPIIMISAVYRGWRFAEDLKSSYGVDAYIEKPFRVADVVAAVENAVHTRSVRGDQERISAEAERLLAAGIAAYREGDFETAVKHLREGTMIDPLAYRLHFHLGLLYGKQGQLYDAIQELETALHMNSKHFPALKNLAVLYQKAGFRNKAIETWERALSVAPDDPTRQSIKDHLLGLL</sequence>
<feature type="region of interest" description="Disordered" evidence="4">
    <location>
        <begin position="165"/>
        <end position="342"/>
    </location>
</feature>
<gene>
    <name evidence="6" type="ORF">CAP_7167</name>
</gene>
<dbReference type="Gene3D" id="1.25.40.10">
    <property type="entry name" value="Tetratricopeptide repeat domain"/>
    <property type="match status" value="1"/>
</dbReference>
<keyword evidence="7" id="KW-1185">Reference proteome</keyword>
<dbReference type="RefSeq" id="WP_044247638.1">
    <property type="nucleotide sequence ID" value="NZ_ASRX01000061.1"/>
</dbReference>
<feature type="compositionally biased region" description="Low complexity" evidence="4">
    <location>
        <begin position="286"/>
        <end position="297"/>
    </location>
</feature>
<evidence type="ECO:0000259" key="5">
    <source>
        <dbReference type="PROSITE" id="PS50110"/>
    </source>
</evidence>
<dbReference type="InterPro" id="IPR007831">
    <property type="entry name" value="T2SS_GspE_N"/>
</dbReference>
<dbReference type="Pfam" id="PF05157">
    <property type="entry name" value="MshEN"/>
    <property type="match status" value="1"/>
</dbReference>
<dbReference type="Pfam" id="PF00072">
    <property type="entry name" value="Response_reg"/>
    <property type="match status" value="1"/>
</dbReference>
<dbReference type="PROSITE" id="PS50005">
    <property type="entry name" value="TPR"/>
    <property type="match status" value="2"/>
</dbReference>
<protein>
    <recommendedName>
        <fullName evidence="5">Response regulatory domain-containing protein</fullName>
    </recommendedName>
</protein>
<feature type="modified residue" description="4-aspartylphosphate" evidence="2">
    <location>
        <position position="434"/>
    </location>
</feature>
<dbReference type="Gene3D" id="3.40.50.2300">
    <property type="match status" value="1"/>
</dbReference>
<evidence type="ECO:0000256" key="2">
    <source>
        <dbReference type="PROSITE-ProRule" id="PRU00169"/>
    </source>
</evidence>
<dbReference type="eggNOG" id="COG0745">
    <property type="taxonomic scope" value="Bacteria"/>
</dbReference>
<reference evidence="6 7" key="1">
    <citation type="submission" date="2013-05" db="EMBL/GenBank/DDBJ databases">
        <title>Genome assembly of Chondromyces apiculatus DSM 436.</title>
        <authorList>
            <person name="Sharma G."/>
            <person name="Khatri I."/>
            <person name="Kaur C."/>
            <person name="Mayilraj S."/>
            <person name="Subramanian S."/>
        </authorList>
    </citation>
    <scope>NUCLEOTIDE SEQUENCE [LARGE SCALE GENOMIC DNA]</scope>
    <source>
        <strain evidence="6 7">DSM 436</strain>
    </source>
</reference>
<evidence type="ECO:0000313" key="6">
    <source>
        <dbReference type="EMBL" id="EYF02396.1"/>
    </source>
</evidence>
<dbReference type="SUPFAM" id="SSF48452">
    <property type="entry name" value="TPR-like"/>
    <property type="match status" value="1"/>
</dbReference>
<feature type="compositionally biased region" description="Pro residues" evidence="4">
    <location>
        <begin position="319"/>
        <end position="333"/>
    </location>
</feature>
<evidence type="ECO:0000313" key="7">
    <source>
        <dbReference type="Proteomes" id="UP000019678"/>
    </source>
</evidence>
<dbReference type="eggNOG" id="COG0457">
    <property type="taxonomic scope" value="Bacteria"/>
</dbReference>
<dbReference type="PROSITE" id="PS50110">
    <property type="entry name" value="RESPONSE_REGULATORY"/>
    <property type="match status" value="1"/>
</dbReference>
<dbReference type="SUPFAM" id="SSF160246">
    <property type="entry name" value="EspE N-terminal domain-like"/>
    <property type="match status" value="1"/>
</dbReference>
<dbReference type="Gene3D" id="3.30.300.160">
    <property type="entry name" value="Type II secretion system, protein E, N-terminal domain"/>
    <property type="match status" value="1"/>
</dbReference>
<feature type="compositionally biased region" description="Pro residues" evidence="4">
    <location>
        <begin position="298"/>
        <end position="312"/>
    </location>
</feature>
<dbReference type="InterPro" id="IPR019734">
    <property type="entry name" value="TPR_rpt"/>
</dbReference>
<dbReference type="STRING" id="1192034.CAP_7167"/>
<dbReference type="GO" id="GO:0000160">
    <property type="term" value="P:phosphorelay signal transduction system"/>
    <property type="evidence" value="ECO:0007669"/>
    <property type="project" value="InterPro"/>
</dbReference>
<dbReference type="SUPFAM" id="SSF52172">
    <property type="entry name" value="CheY-like"/>
    <property type="match status" value="1"/>
</dbReference>
<evidence type="ECO:0000256" key="4">
    <source>
        <dbReference type="SAM" id="MobiDB-lite"/>
    </source>
</evidence>
<dbReference type="InterPro" id="IPR050595">
    <property type="entry name" value="Bact_response_regulator"/>
</dbReference>
<dbReference type="InterPro" id="IPR001789">
    <property type="entry name" value="Sig_transdc_resp-reg_receiver"/>
</dbReference>
<dbReference type="Proteomes" id="UP000019678">
    <property type="component" value="Unassembled WGS sequence"/>
</dbReference>
<organism evidence="6 7">
    <name type="scientific">Chondromyces apiculatus DSM 436</name>
    <dbReference type="NCBI Taxonomy" id="1192034"/>
    <lineage>
        <taxon>Bacteria</taxon>
        <taxon>Pseudomonadati</taxon>
        <taxon>Myxococcota</taxon>
        <taxon>Polyangia</taxon>
        <taxon>Polyangiales</taxon>
        <taxon>Polyangiaceae</taxon>
        <taxon>Chondromyces</taxon>
    </lineage>
</organism>
<name>A0A017T1E9_9BACT</name>
<evidence type="ECO:0000256" key="3">
    <source>
        <dbReference type="PROSITE-ProRule" id="PRU00339"/>
    </source>
</evidence>
<proteinExistence type="predicted"/>